<dbReference type="GO" id="GO:0015074">
    <property type="term" value="P:DNA integration"/>
    <property type="evidence" value="ECO:0007669"/>
    <property type="project" value="InterPro"/>
</dbReference>
<dbReference type="OrthoDB" id="7938263at2"/>
<evidence type="ECO:0000313" key="3">
    <source>
        <dbReference type="Proteomes" id="UP000323886"/>
    </source>
</evidence>
<dbReference type="AlphaFoldDB" id="A0A5M6I4R4"/>
<reference evidence="2 3" key="1">
    <citation type="submission" date="2019-09" db="EMBL/GenBank/DDBJ databases">
        <title>Draft Whole-Genome sequence of Blastochloris sulfoviridis DSM 729.</title>
        <authorList>
            <person name="Meyer T.E."/>
            <person name="Kyndt J.A."/>
        </authorList>
    </citation>
    <scope>NUCLEOTIDE SEQUENCE [LARGE SCALE GENOMIC DNA]</scope>
    <source>
        <strain evidence="2 3">DSM 729</strain>
    </source>
</reference>
<accession>A0A5M6I4R4</accession>
<protein>
    <recommendedName>
        <fullName evidence="4">Tyrosine-type recombinase/integrase</fullName>
    </recommendedName>
</protein>
<dbReference type="GO" id="GO:0003677">
    <property type="term" value="F:DNA binding"/>
    <property type="evidence" value="ECO:0007669"/>
    <property type="project" value="InterPro"/>
</dbReference>
<evidence type="ECO:0008006" key="4">
    <source>
        <dbReference type="Google" id="ProtNLM"/>
    </source>
</evidence>
<organism evidence="2 3">
    <name type="scientific">Blastochloris sulfoviridis</name>
    <dbReference type="NCBI Taxonomy" id="50712"/>
    <lineage>
        <taxon>Bacteria</taxon>
        <taxon>Pseudomonadati</taxon>
        <taxon>Pseudomonadota</taxon>
        <taxon>Alphaproteobacteria</taxon>
        <taxon>Hyphomicrobiales</taxon>
        <taxon>Blastochloridaceae</taxon>
        <taxon>Blastochloris</taxon>
    </lineage>
</organism>
<proteinExistence type="predicted"/>
<dbReference type="Proteomes" id="UP000323886">
    <property type="component" value="Unassembled WGS sequence"/>
</dbReference>
<dbReference type="EMBL" id="VWPL01000004">
    <property type="protein sequence ID" value="KAA5602837.1"/>
    <property type="molecule type" value="Genomic_DNA"/>
</dbReference>
<comment type="caution">
    <text evidence="2">The sequence shown here is derived from an EMBL/GenBank/DDBJ whole genome shotgun (WGS) entry which is preliminary data.</text>
</comment>
<name>A0A5M6I4R4_9HYPH</name>
<dbReference type="InterPro" id="IPR011010">
    <property type="entry name" value="DNA_brk_join_enz"/>
</dbReference>
<gene>
    <name evidence="2" type="ORF">F1193_03050</name>
</gene>
<dbReference type="InterPro" id="IPR013762">
    <property type="entry name" value="Integrase-like_cat_sf"/>
</dbReference>
<evidence type="ECO:0000313" key="2">
    <source>
        <dbReference type="EMBL" id="KAA5602837.1"/>
    </source>
</evidence>
<sequence>MKLKARSSRRRVPIHPIMRDVGFLDFVAMRRSDATSNTALLFPGLEPRGKKATRWEAAWSKWFSRWRRVHLGIVGDDRRKDFHSPRHTFKDMCRAARIEEVVHDALTGHSLEGVGEATDDVTARAFRSRSRRKTSPA</sequence>
<dbReference type="SUPFAM" id="SSF56349">
    <property type="entry name" value="DNA breaking-rejoining enzymes"/>
    <property type="match status" value="1"/>
</dbReference>
<keyword evidence="1" id="KW-0233">DNA recombination</keyword>
<evidence type="ECO:0000256" key="1">
    <source>
        <dbReference type="ARBA" id="ARBA00023172"/>
    </source>
</evidence>
<dbReference type="Gene3D" id="1.10.443.10">
    <property type="entry name" value="Intergrase catalytic core"/>
    <property type="match status" value="1"/>
</dbReference>
<dbReference type="GO" id="GO:0006310">
    <property type="term" value="P:DNA recombination"/>
    <property type="evidence" value="ECO:0007669"/>
    <property type="project" value="UniProtKB-KW"/>
</dbReference>
<dbReference type="RefSeq" id="WP_150096208.1">
    <property type="nucleotide sequence ID" value="NZ_VWPL01000004.1"/>
</dbReference>
<keyword evidence="3" id="KW-1185">Reference proteome</keyword>